<evidence type="ECO:0000313" key="3">
    <source>
        <dbReference type="EMBL" id="SEQ17610.1"/>
    </source>
</evidence>
<dbReference type="AlphaFoldDB" id="A0A1H9DVS6"/>
<dbReference type="Proteomes" id="UP000199352">
    <property type="component" value="Unassembled WGS sequence"/>
</dbReference>
<dbReference type="EMBL" id="FOFR01000002">
    <property type="protein sequence ID" value="SEQ17610.1"/>
    <property type="molecule type" value="Genomic_DNA"/>
</dbReference>
<keyword evidence="4" id="KW-1185">Reference proteome</keyword>
<dbReference type="GO" id="GO:0016787">
    <property type="term" value="F:hydrolase activity"/>
    <property type="evidence" value="ECO:0007669"/>
    <property type="project" value="UniProtKB-KW"/>
</dbReference>
<evidence type="ECO:0000256" key="2">
    <source>
        <dbReference type="SAM" id="MobiDB-lite"/>
    </source>
</evidence>
<name>A0A1H9DVS6_9PSEU</name>
<dbReference type="SUPFAM" id="SSF63817">
    <property type="entry name" value="Sortase"/>
    <property type="match status" value="1"/>
</dbReference>
<dbReference type="InterPro" id="IPR042001">
    <property type="entry name" value="Sortase_F"/>
</dbReference>
<dbReference type="Gene3D" id="2.40.260.10">
    <property type="entry name" value="Sortase"/>
    <property type="match status" value="1"/>
</dbReference>
<dbReference type="CDD" id="cd05829">
    <property type="entry name" value="Sortase_F"/>
    <property type="match status" value="1"/>
</dbReference>
<dbReference type="Pfam" id="PF04203">
    <property type="entry name" value="Sortase"/>
    <property type="match status" value="1"/>
</dbReference>
<reference evidence="4" key="1">
    <citation type="submission" date="2016-10" db="EMBL/GenBank/DDBJ databases">
        <authorList>
            <person name="Varghese N."/>
            <person name="Submissions S."/>
        </authorList>
    </citation>
    <scope>NUCLEOTIDE SEQUENCE [LARGE SCALE GENOMIC DNA]</scope>
    <source>
        <strain evidence="4">CGMCC 4.3525</strain>
    </source>
</reference>
<feature type="region of interest" description="Disordered" evidence="2">
    <location>
        <begin position="45"/>
        <end position="106"/>
    </location>
</feature>
<organism evidence="3 4">
    <name type="scientific">Lentzea xinjiangensis</name>
    <dbReference type="NCBI Taxonomy" id="402600"/>
    <lineage>
        <taxon>Bacteria</taxon>
        <taxon>Bacillati</taxon>
        <taxon>Actinomycetota</taxon>
        <taxon>Actinomycetes</taxon>
        <taxon>Pseudonocardiales</taxon>
        <taxon>Pseudonocardiaceae</taxon>
        <taxon>Lentzea</taxon>
    </lineage>
</organism>
<gene>
    <name evidence="3" type="ORF">SAMN05216188_102299</name>
</gene>
<dbReference type="InterPro" id="IPR005754">
    <property type="entry name" value="Sortase"/>
</dbReference>
<evidence type="ECO:0000313" key="4">
    <source>
        <dbReference type="Proteomes" id="UP000199352"/>
    </source>
</evidence>
<proteinExistence type="predicted"/>
<keyword evidence="1" id="KW-0378">Hydrolase</keyword>
<sequence length="240" mass="24777">MAQAVSSRAFLTGVLVVGVAATSVLVTSSETEVVAGRAIADEIPVVGPGPVADSLSTGRGPDLTGLAGGANTNNAKPPAPPAPQQQQQQQPAPPKAGPGSVRLPSGGTATLVRREVENGVLPVPDGIGEATWWGTELAGTEGATVLAGHVDWKGAKGPFAELWQAQNGREVVIADSAGKEFRFRIKQIETVRKEQLPARAVEFFGPRGPRRLVLVTCGGTWIGGQQGYEANRVVIAEPIG</sequence>
<dbReference type="STRING" id="402600.SAMN05216188_102299"/>
<protein>
    <submittedName>
        <fullName evidence="3">Sortase family protein</fullName>
    </submittedName>
</protein>
<evidence type="ECO:0000256" key="1">
    <source>
        <dbReference type="ARBA" id="ARBA00022801"/>
    </source>
</evidence>
<dbReference type="InterPro" id="IPR023365">
    <property type="entry name" value="Sortase_dom-sf"/>
</dbReference>
<accession>A0A1H9DVS6</accession>